<feature type="binding site" evidence="5">
    <location>
        <position position="143"/>
    </location>
    <ligand>
        <name>GTP</name>
        <dbReference type="ChEBI" id="CHEBI:37565"/>
    </ligand>
</feature>
<feature type="binding site" evidence="5">
    <location>
        <begin position="112"/>
        <end position="114"/>
    </location>
    <ligand>
        <name>GTP</name>
        <dbReference type="ChEBI" id="CHEBI:37565"/>
    </ligand>
</feature>
<comment type="subcellular location">
    <subcellularLocation>
        <location evidence="5">Cytoplasm</location>
    </subcellularLocation>
    <text evidence="5">Assembles at midcell at the inner surface of the cytoplasmic membrane.</text>
</comment>
<comment type="function">
    <text evidence="5 7">Essential cell division protein that forms a contractile ring structure (Z ring) at the future cell division site. The regulation of the ring assembly controls the timing and the location of cell division. One of the functions of the FtsZ ring is to recruit other cell division proteins to the septum to produce a new cell wall between the dividing cells. Binds GTP and shows GTPase activity.</text>
</comment>
<protein>
    <recommendedName>
        <fullName evidence="5 6">Cell division protein FtsZ</fullName>
    </recommendedName>
</protein>
<dbReference type="InterPro" id="IPR003008">
    <property type="entry name" value="Tubulin_FtsZ_GTPase"/>
</dbReference>
<evidence type="ECO:0000256" key="4">
    <source>
        <dbReference type="ARBA" id="ARBA00023134"/>
    </source>
</evidence>
<feature type="binding site" evidence="5">
    <location>
        <position position="147"/>
    </location>
    <ligand>
        <name>GTP</name>
        <dbReference type="ChEBI" id="CHEBI:37565"/>
    </ligand>
</feature>
<dbReference type="GO" id="GO:0000917">
    <property type="term" value="P:division septum assembly"/>
    <property type="evidence" value="ECO:0007669"/>
    <property type="project" value="UniProtKB-KW"/>
</dbReference>
<dbReference type="PANTHER" id="PTHR30314">
    <property type="entry name" value="CELL DIVISION PROTEIN FTSZ-RELATED"/>
    <property type="match status" value="1"/>
</dbReference>
<feature type="region of interest" description="Disordered" evidence="8">
    <location>
        <begin position="345"/>
        <end position="365"/>
    </location>
</feature>
<dbReference type="Pfam" id="PF00091">
    <property type="entry name" value="Tubulin"/>
    <property type="match status" value="1"/>
</dbReference>
<keyword evidence="3 5" id="KW-0547">Nucleotide-binding</keyword>
<dbReference type="GO" id="GO:0003924">
    <property type="term" value="F:GTPase activity"/>
    <property type="evidence" value="ECO:0007669"/>
    <property type="project" value="UniProtKB-UniRule"/>
</dbReference>
<evidence type="ECO:0000256" key="5">
    <source>
        <dbReference type="HAMAP-Rule" id="MF_00909"/>
    </source>
</evidence>
<feature type="binding site" evidence="5">
    <location>
        <position position="191"/>
    </location>
    <ligand>
        <name>GTP</name>
        <dbReference type="ChEBI" id="CHEBI:37565"/>
    </ligand>
</feature>
<dbReference type="FunFam" id="3.40.50.1440:FF:000001">
    <property type="entry name" value="Cell division protein FtsZ"/>
    <property type="match status" value="1"/>
</dbReference>
<evidence type="ECO:0000256" key="3">
    <source>
        <dbReference type="ARBA" id="ARBA00022741"/>
    </source>
</evidence>
<dbReference type="GO" id="GO:0032153">
    <property type="term" value="C:cell division site"/>
    <property type="evidence" value="ECO:0007669"/>
    <property type="project" value="UniProtKB-UniRule"/>
</dbReference>
<dbReference type="EMBL" id="CP066681">
    <property type="protein sequence ID" value="QQG36066.1"/>
    <property type="molecule type" value="Genomic_DNA"/>
</dbReference>
<accession>A0A7T5UHJ6</accession>
<dbReference type="GO" id="GO:0005737">
    <property type="term" value="C:cytoplasm"/>
    <property type="evidence" value="ECO:0007669"/>
    <property type="project" value="UniProtKB-SubCell"/>
</dbReference>
<dbReference type="SMART" id="SM00865">
    <property type="entry name" value="Tubulin_C"/>
    <property type="match status" value="1"/>
</dbReference>
<dbReference type="PRINTS" id="PR00423">
    <property type="entry name" value="CELLDVISFTSZ"/>
</dbReference>
<dbReference type="GO" id="GO:0043093">
    <property type="term" value="P:FtsZ-dependent cytokinesis"/>
    <property type="evidence" value="ECO:0007669"/>
    <property type="project" value="UniProtKB-UniRule"/>
</dbReference>
<gene>
    <name evidence="5 11" type="primary">ftsZ</name>
    <name evidence="11" type="ORF">HYS17_11320</name>
</gene>
<feature type="binding site" evidence="5">
    <location>
        <begin position="25"/>
        <end position="29"/>
    </location>
    <ligand>
        <name>GTP</name>
        <dbReference type="ChEBI" id="CHEBI:37565"/>
    </ligand>
</feature>
<dbReference type="Pfam" id="PF12327">
    <property type="entry name" value="FtsZ_C"/>
    <property type="match status" value="1"/>
</dbReference>
<evidence type="ECO:0000256" key="1">
    <source>
        <dbReference type="ARBA" id="ARBA00009690"/>
    </source>
</evidence>
<dbReference type="PROSITE" id="PS01135">
    <property type="entry name" value="FTSZ_2"/>
    <property type="match status" value="1"/>
</dbReference>
<keyword evidence="2 5" id="KW-0963">Cytoplasm</keyword>
<keyword evidence="5 7" id="KW-0717">Septation</keyword>
<dbReference type="InterPro" id="IPR018316">
    <property type="entry name" value="Tubulin/FtsZ_2-layer-sand-dom"/>
</dbReference>
<dbReference type="InterPro" id="IPR037103">
    <property type="entry name" value="Tubulin/FtsZ-like_C"/>
</dbReference>
<feature type="region of interest" description="Disordered" evidence="8">
    <location>
        <begin position="519"/>
        <end position="539"/>
    </location>
</feature>
<evidence type="ECO:0000259" key="9">
    <source>
        <dbReference type="SMART" id="SM00864"/>
    </source>
</evidence>
<comment type="subunit">
    <text evidence="5">Homodimer. Polymerizes to form a dynamic ring structure in a strictly GTP-dependent manner. Interacts directly with several other division proteins.</text>
</comment>
<dbReference type="InterPro" id="IPR008280">
    <property type="entry name" value="Tub_FtsZ_C"/>
</dbReference>
<dbReference type="AlphaFoldDB" id="A0A7T5UHJ6"/>
<organism evidence="11 12">
    <name type="scientific">Micavibrio aeruginosavorus</name>
    <dbReference type="NCBI Taxonomy" id="349221"/>
    <lineage>
        <taxon>Bacteria</taxon>
        <taxon>Pseudomonadati</taxon>
        <taxon>Bdellovibrionota</taxon>
        <taxon>Bdellovibrionia</taxon>
        <taxon>Bdellovibrionales</taxon>
        <taxon>Pseudobdellovibrionaceae</taxon>
        <taxon>Micavibrio</taxon>
    </lineage>
</organism>
<evidence type="ECO:0000256" key="2">
    <source>
        <dbReference type="ARBA" id="ARBA00022490"/>
    </source>
</evidence>
<sequence length="613" mass="64755">MINVRIQHKEVHKLSPRIAVIGVGGAGGNAVNNMIGAGLEGCEFVVCNTDAQAIEGSLCETRVQLGVTVTGGLGAGARPEVGRSAAEESLDDVMRHLEGANMVFITAGMGGGTGTGAAPIIARACRDKGILTVGVVTKPFHFEGTTRMRMAEAGIEEMQQHVDTLIVIPNQNLFRVANEKTSYGEAFRMADSVLQSAVRSVTDLIVMPGEINLDFADIRTVMAEMGKAMMGAGEATGDGRAIEAAEKAINNPLLDDVSMKGARAVIINISGGTDLTLFEVDEACNRIRDEVDPNANIIVGSTYNPAMEGVMRVSIVATGIDAAEVKKSKGNFGPHIINALTAQQQQGERRVERAQPQATSSAVDEPPVSAYARQPYHAPAMPQGVAMARSAATVASRPVTAPSYVPVQQPAAMATARRVEEVVEVAGGDLFDQVQPYEVAVKKPEAAYAPAPAYAGQGGTHEVASQSVRGAVYNNAFIPPQPVEVPPESRSRDNMATGYGPQFTNLTASRTNAVTEQASAQGYSLRPPVSAAAPQPKKRNPSIFERFTSQLRHHAPQAVEETAEETVSVETGLRASQRPLQGSLNIEAPVAARPAEPADDELDIPAFLRRQAN</sequence>
<feature type="region of interest" description="Disordered" evidence="8">
    <location>
        <begin position="588"/>
        <end position="613"/>
    </location>
</feature>
<reference evidence="11 12" key="1">
    <citation type="submission" date="2020-07" db="EMBL/GenBank/DDBJ databases">
        <title>Huge and variable diversity of episymbiotic CPR bacteria and DPANN archaea in groundwater ecosystems.</title>
        <authorList>
            <person name="He C.Y."/>
            <person name="Keren R."/>
            <person name="Whittaker M."/>
            <person name="Farag I.F."/>
            <person name="Doudna J."/>
            <person name="Cate J.H.D."/>
            <person name="Banfield J.F."/>
        </authorList>
    </citation>
    <scope>NUCLEOTIDE SEQUENCE [LARGE SCALE GENOMIC DNA]</scope>
    <source>
        <strain evidence="11">NC_groundwater_70_Ag_B-0.1um_54_66</strain>
    </source>
</reference>
<dbReference type="Gene3D" id="3.30.1330.20">
    <property type="entry name" value="Tubulin/FtsZ, C-terminal domain"/>
    <property type="match status" value="1"/>
</dbReference>
<dbReference type="SUPFAM" id="SSF55307">
    <property type="entry name" value="Tubulin C-terminal domain-like"/>
    <property type="match status" value="1"/>
</dbReference>
<dbReference type="NCBIfam" id="TIGR00065">
    <property type="entry name" value="ftsZ"/>
    <property type="match status" value="1"/>
</dbReference>
<dbReference type="Proteomes" id="UP000595362">
    <property type="component" value="Chromosome"/>
</dbReference>
<keyword evidence="4 5" id="KW-0342">GTP-binding</keyword>
<dbReference type="CDD" id="cd02201">
    <property type="entry name" value="FtsZ_type1"/>
    <property type="match status" value="1"/>
</dbReference>
<dbReference type="HAMAP" id="MF_00909">
    <property type="entry name" value="FtsZ"/>
    <property type="match status" value="1"/>
</dbReference>
<evidence type="ECO:0000313" key="11">
    <source>
        <dbReference type="EMBL" id="QQG36066.1"/>
    </source>
</evidence>
<dbReference type="InterPro" id="IPR045061">
    <property type="entry name" value="FtsZ/CetZ"/>
</dbReference>
<proteinExistence type="inferred from homology"/>
<feature type="domain" description="Tubulin/FtsZ 2-layer sandwich" evidence="10">
    <location>
        <begin position="211"/>
        <end position="329"/>
    </location>
</feature>
<feature type="domain" description="Tubulin/FtsZ GTPase" evidence="9">
    <location>
        <begin position="17"/>
        <end position="209"/>
    </location>
</feature>
<dbReference type="SMART" id="SM00864">
    <property type="entry name" value="Tubulin"/>
    <property type="match status" value="1"/>
</dbReference>
<evidence type="ECO:0000256" key="7">
    <source>
        <dbReference type="RuleBase" id="RU000631"/>
    </source>
</evidence>
<dbReference type="FunFam" id="3.30.1330.20:FF:000011">
    <property type="entry name" value="Cell division protein FtsZ"/>
    <property type="match status" value="1"/>
</dbReference>
<evidence type="ECO:0000256" key="6">
    <source>
        <dbReference type="NCBIfam" id="TIGR00065"/>
    </source>
</evidence>
<dbReference type="InterPro" id="IPR020805">
    <property type="entry name" value="Cell_div_FtsZ_CS"/>
</dbReference>
<keyword evidence="5 7" id="KW-0132">Cell division</keyword>
<keyword evidence="5 7" id="KW-0131">Cell cycle</keyword>
<evidence type="ECO:0000313" key="12">
    <source>
        <dbReference type="Proteomes" id="UP000595362"/>
    </source>
</evidence>
<dbReference type="Gene3D" id="3.40.50.1440">
    <property type="entry name" value="Tubulin/FtsZ, GTPase domain"/>
    <property type="match status" value="1"/>
</dbReference>
<evidence type="ECO:0000256" key="8">
    <source>
        <dbReference type="SAM" id="MobiDB-lite"/>
    </source>
</evidence>
<dbReference type="SUPFAM" id="SSF52490">
    <property type="entry name" value="Tubulin nucleotide-binding domain-like"/>
    <property type="match status" value="1"/>
</dbReference>
<dbReference type="GO" id="GO:0005525">
    <property type="term" value="F:GTP binding"/>
    <property type="evidence" value="ECO:0007669"/>
    <property type="project" value="UniProtKB-UniRule"/>
</dbReference>
<evidence type="ECO:0000259" key="10">
    <source>
        <dbReference type="SMART" id="SM00865"/>
    </source>
</evidence>
<dbReference type="PANTHER" id="PTHR30314:SF3">
    <property type="entry name" value="MITOCHONDRIAL DIVISION PROTEIN FSZA"/>
    <property type="match status" value="1"/>
</dbReference>
<comment type="similarity">
    <text evidence="1 5 7">Belongs to the FtsZ family.</text>
</comment>
<dbReference type="GO" id="GO:0051258">
    <property type="term" value="P:protein polymerization"/>
    <property type="evidence" value="ECO:0007669"/>
    <property type="project" value="UniProtKB-UniRule"/>
</dbReference>
<dbReference type="InterPro" id="IPR036525">
    <property type="entry name" value="Tubulin/FtsZ_GTPase_sf"/>
</dbReference>
<dbReference type="InterPro" id="IPR000158">
    <property type="entry name" value="Cell_div_FtsZ"/>
</dbReference>
<name>A0A7T5UHJ6_9BACT</name>
<dbReference type="InterPro" id="IPR024757">
    <property type="entry name" value="FtsZ_C"/>
</dbReference>